<feature type="binding site" evidence="24">
    <location>
        <position position="130"/>
    </location>
    <ligand>
        <name>substrate</name>
    </ligand>
</feature>
<dbReference type="SUPFAM" id="SSF51621">
    <property type="entry name" value="Phosphoenolpyruvate/pyruvate domain"/>
    <property type="match status" value="1"/>
</dbReference>
<evidence type="ECO:0000256" key="9">
    <source>
        <dbReference type="ARBA" id="ARBA00022946"/>
    </source>
</evidence>
<evidence type="ECO:0000256" key="2">
    <source>
        <dbReference type="ARBA" id="ARBA00004173"/>
    </source>
</evidence>
<evidence type="ECO:0000259" key="26">
    <source>
        <dbReference type="Pfam" id="PF03328"/>
    </source>
</evidence>
<keyword evidence="7" id="KW-0378">Hydrolase</keyword>
<evidence type="ECO:0000256" key="14">
    <source>
        <dbReference type="ARBA" id="ARBA00051623"/>
    </source>
</evidence>
<dbReference type="EC" id="3.1.2.30" evidence="18"/>
<comment type="catalytic activity">
    <reaction evidence="15">
        <text>(3S)-citramalyl-CoA = pyruvate + acetyl-CoA</text>
        <dbReference type="Rhea" id="RHEA:22612"/>
        <dbReference type="ChEBI" id="CHEBI:15361"/>
        <dbReference type="ChEBI" id="CHEBI:57288"/>
        <dbReference type="ChEBI" id="CHEBI:58668"/>
        <dbReference type="EC" id="4.1.3.25"/>
    </reaction>
</comment>
<feature type="binding site" evidence="24">
    <location>
        <position position="198"/>
    </location>
    <ligand>
        <name>substrate</name>
    </ligand>
</feature>
<evidence type="ECO:0000256" key="5">
    <source>
        <dbReference type="ARBA" id="ARBA00022679"/>
    </source>
</evidence>
<feature type="domain" description="HpcH/HpaI aldolase/citrate lyase" evidence="26">
    <location>
        <begin position="68"/>
        <end position="301"/>
    </location>
</feature>
<dbReference type="GO" id="GO:0005739">
    <property type="term" value="C:mitochondrion"/>
    <property type="evidence" value="ECO:0007669"/>
    <property type="project" value="UniProtKB-SubCell"/>
</dbReference>
<keyword evidence="5" id="KW-0808">Transferase</keyword>
<dbReference type="GO" id="GO:0047777">
    <property type="term" value="F:(S)-citramalyl-CoA lyase activity"/>
    <property type="evidence" value="ECO:0007669"/>
    <property type="project" value="UniProtKB-EC"/>
</dbReference>
<dbReference type="PIRSF" id="PIRSF015582">
    <property type="entry name" value="Cit_lyase_B"/>
    <property type="match status" value="1"/>
</dbReference>
<evidence type="ECO:0000256" key="18">
    <source>
        <dbReference type="ARBA" id="ARBA00066460"/>
    </source>
</evidence>
<accession>A0ABD0K873</accession>
<dbReference type="GO" id="GO:0016787">
    <property type="term" value="F:hydrolase activity"/>
    <property type="evidence" value="ECO:0007669"/>
    <property type="project" value="UniProtKB-KW"/>
</dbReference>
<evidence type="ECO:0000256" key="6">
    <source>
        <dbReference type="ARBA" id="ARBA00022723"/>
    </source>
</evidence>
<comment type="function">
    <text evidence="16">Mitochondrial citramalyl-CoA lyase indirectly involved in the vitamin B12 metabolism. Converts citramalyl-CoA into acetyl-CoA and pyruvate in the C5-dicarboxylate catabolism pathway. The C5-dicarboxylate catabolism pathway is required to detoxify itaconate, a vitamin B12-poisoning metabolite. Also acts as a malate synthase in vitro, converting glyoxylate and acetyl-CoA to malate. Also displays malyl-CoA thioesterase activity. Also acts as a beta-methylmalate synthase in vitro, by mediating conversion of glyoxylate and propionyl-CoA to beta-methylmalate. Also has very weak citramalate synthase activity in vitro.</text>
</comment>
<name>A0ABD0K873_9CAEN</name>
<dbReference type="InterPro" id="IPR011206">
    <property type="entry name" value="Citrate_lyase_beta/mcl1/mcl2"/>
</dbReference>
<comment type="similarity">
    <text evidence="17">Belongs to the HpcH/HpaI aldolase family. Citrate lyase beta subunit-like subfamily.</text>
</comment>
<protein>
    <recommendedName>
        <fullName evidence="20">Citramalyl-CoA lyase, mitochondrial</fullName>
        <ecNumber evidence="4">2.3.3.9</ecNumber>
        <ecNumber evidence="18">3.1.2.30</ecNumber>
        <ecNumber evidence="19">4.1.3.25</ecNumber>
    </recommendedName>
    <alternativeName>
        <fullName evidence="22">(3S)-malyl-CoA thioesterase</fullName>
    </alternativeName>
    <alternativeName>
        <fullName evidence="23">Beta-methylmalate synthase</fullName>
    </alternativeName>
    <alternativeName>
        <fullName evidence="21">Malate synthase</fullName>
    </alternativeName>
</protein>
<keyword evidence="6 25" id="KW-0479">Metal-binding</keyword>
<keyword evidence="28" id="KW-1185">Reference proteome</keyword>
<dbReference type="EMBL" id="JACVVK020000229">
    <property type="protein sequence ID" value="KAK7483277.1"/>
    <property type="molecule type" value="Genomic_DNA"/>
</dbReference>
<keyword evidence="12" id="KW-0456">Lyase</keyword>
<dbReference type="Pfam" id="PF03328">
    <property type="entry name" value="HpcH_HpaI"/>
    <property type="match status" value="1"/>
</dbReference>
<gene>
    <name evidence="27" type="ORF">BaRGS_00025444</name>
</gene>
<evidence type="ECO:0000256" key="17">
    <source>
        <dbReference type="ARBA" id="ARBA00061542"/>
    </source>
</evidence>
<evidence type="ECO:0000256" key="20">
    <source>
        <dbReference type="ARBA" id="ARBA00072098"/>
    </source>
</evidence>
<evidence type="ECO:0000256" key="11">
    <source>
        <dbReference type="ARBA" id="ARBA00023128"/>
    </source>
</evidence>
<dbReference type="InterPro" id="IPR040186">
    <property type="entry name" value="Citramalyl-CoA_lyase"/>
</dbReference>
<reference evidence="27 28" key="1">
    <citation type="journal article" date="2023" name="Sci. Data">
        <title>Genome assembly of the Korean intertidal mud-creeper Batillaria attramentaria.</title>
        <authorList>
            <person name="Patra A.K."/>
            <person name="Ho P.T."/>
            <person name="Jun S."/>
            <person name="Lee S.J."/>
            <person name="Kim Y."/>
            <person name="Won Y.J."/>
        </authorList>
    </citation>
    <scope>NUCLEOTIDE SEQUENCE [LARGE SCALE GENOMIC DNA]</scope>
    <source>
        <strain evidence="27">Wonlab-2016</strain>
    </source>
</reference>
<dbReference type="InterPro" id="IPR040442">
    <property type="entry name" value="Pyrv_kinase-like_dom_sf"/>
</dbReference>
<keyword evidence="10" id="KW-0007">Acetylation</keyword>
<evidence type="ECO:0000256" key="16">
    <source>
        <dbReference type="ARBA" id="ARBA00055540"/>
    </source>
</evidence>
<dbReference type="GO" id="GO:0004474">
    <property type="term" value="F:malate synthase activity"/>
    <property type="evidence" value="ECO:0007669"/>
    <property type="project" value="UniProtKB-EC"/>
</dbReference>
<proteinExistence type="inferred from homology"/>
<dbReference type="PANTHER" id="PTHR11105">
    <property type="entry name" value="CITRATE LYASE SUBUNIT BETA-RELATED"/>
    <property type="match status" value="1"/>
</dbReference>
<evidence type="ECO:0000256" key="15">
    <source>
        <dbReference type="ARBA" id="ARBA00051672"/>
    </source>
</evidence>
<keyword evidence="9" id="KW-0809">Transit peptide</keyword>
<evidence type="ECO:0000256" key="21">
    <source>
        <dbReference type="ARBA" id="ARBA00076231"/>
    </source>
</evidence>
<dbReference type="GO" id="GO:0106064">
    <property type="term" value="P:regulation of cobalamin metabolic process"/>
    <property type="evidence" value="ECO:0007669"/>
    <property type="project" value="UniProtKB-ARBA"/>
</dbReference>
<comment type="catalytic activity">
    <reaction evidence="13">
        <text>glyoxylate + acetyl-CoA + H2O = (S)-malate + CoA + H(+)</text>
        <dbReference type="Rhea" id="RHEA:18181"/>
        <dbReference type="ChEBI" id="CHEBI:15377"/>
        <dbReference type="ChEBI" id="CHEBI:15378"/>
        <dbReference type="ChEBI" id="CHEBI:15589"/>
        <dbReference type="ChEBI" id="CHEBI:36655"/>
        <dbReference type="ChEBI" id="CHEBI:57287"/>
        <dbReference type="ChEBI" id="CHEBI:57288"/>
        <dbReference type="EC" id="2.3.3.9"/>
    </reaction>
</comment>
<evidence type="ECO:0000256" key="4">
    <source>
        <dbReference type="ARBA" id="ARBA00012636"/>
    </source>
</evidence>
<comment type="cofactor">
    <cofactor evidence="1">
        <name>Mg(2+)</name>
        <dbReference type="ChEBI" id="CHEBI:18420"/>
    </cofactor>
</comment>
<evidence type="ECO:0000313" key="27">
    <source>
        <dbReference type="EMBL" id="KAK7483277.1"/>
    </source>
</evidence>
<comment type="subcellular location">
    <subcellularLocation>
        <location evidence="2">Mitochondrion</location>
    </subcellularLocation>
</comment>
<evidence type="ECO:0000256" key="22">
    <source>
        <dbReference type="ARBA" id="ARBA00076788"/>
    </source>
</evidence>
<dbReference type="InterPro" id="IPR015813">
    <property type="entry name" value="Pyrv/PenolPyrv_kinase-like_dom"/>
</dbReference>
<feature type="binding site" evidence="25">
    <location>
        <position position="198"/>
    </location>
    <ligand>
        <name>Mg(2+)</name>
        <dbReference type="ChEBI" id="CHEBI:18420"/>
    </ligand>
</feature>
<keyword evidence="11" id="KW-0496">Mitochondrion</keyword>
<dbReference type="AlphaFoldDB" id="A0ABD0K873"/>
<dbReference type="FunFam" id="3.20.20.60:FF:000014">
    <property type="entry name" value="Citrate lyase subunit beta-like protein"/>
    <property type="match status" value="1"/>
</dbReference>
<evidence type="ECO:0000256" key="1">
    <source>
        <dbReference type="ARBA" id="ARBA00001946"/>
    </source>
</evidence>
<evidence type="ECO:0000256" key="25">
    <source>
        <dbReference type="PIRSR" id="PIRSR015582-2"/>
    </source>
</evidence>
<dbReference type="GO" id="GO:0046872">
    <property type="term" value="F:metal ion binding"/>
    <property type="evidence" value="ECO:0007669"/>
    <property type="project" value="UniProtKB-KW"/>
</dbReference>
<sequence>MQFLKQTSLSVRFLVASKVSGTGIVPLQSRRLLGAPAEVVVGPLLQSGDRPMSTGTWLEGTRPYVPRRSLMYVPGHDMKKLRKIPVLGVDCAVLECEDGVALNKKAEARENIRVALDELGEVEGVDLAVRVNSVSSGLLEEDLRVVMAAKRKPATILLPKTNTVDDIILVGVRIHRSLKAALGSRAMGYCPHLITYVESAEGLMNMKDVLRRAETFSREGVYHLDGVVFGSDDFCADIGAVRTGDAVELTYARQKIVMVAKAYRIQAIDMVYTDYKDLDGLKWQSEQGARKGYTGKQVIHPNQVAPVNTAFTPSPELVERATELTAAFEQHQAGGHGAFTFRGQMVDMPLLLQAKNVLQTMQNIRKPR</sequence>
<dbReference type="EC" id="2.3.3.9" evidence="4"/>
<feature type="binding site" evidence="25">
    <location>
        <position position="233"/>
    </location>
    <ligand>
        <name>Mg(2+)</name>
        <dbReference type="ChEBI" id="CHEBI:18420"/>
    </ligand>
</feature>
<evidence type="ECO:0000256" key="24">
    <source>
        <dbReference type="PIRSR" id="PIRSR015582-1"/>
    </source>
</evidence>
<comment type="caution">
    <text evidence="27">The sequence shown here is derived from an EMBL/GenBank/DDBJ whole genome shotgun (WGS) entry which is preliminary data.</text>
</comment>
<dbReference type="Proteomes" id="UP001519460">
    <property type="component" value="Unassembled WGS sequence"/>
</dbReference>
<comment type="subunit">
    <text evidence="3">Homotrimer.</text>
</comment>
<keyword evidence="8 25" id="KW-0460">Magnesium</keyword>
<dbReference type="PANTHER" id="PTHR11105:SF0">
    <property type="entry name" value="CITRAMALYL-COA LYASE, MITOCHONDRIAL"/>
    <property type="match status" value="1"/>
</dbReference>
<evidence type="ECO:0000256" key="13">
    <source>
        <dbReference type="ARBA" id="ARBA00047918"/>
    </source>
</evidence>
<evidence type="ECO:0000256" key="3">
    <source>
        <dbReference type="ARBA" id="ARBA00011233"/>
    </source>
</evidence>
<evidence type="ECO:0000256" key="12">
    <source>
        <dbReference type="ARBA" id="ARBA00023239"/>
    </source>
</evidence>
<evidence type="ECO:0000256" key="23">
    <source>
        <dbReference type="ARBA" id="ARBA00083020"/>
    </source>
</evidence>
<evidence type="ECO:0000256" key="8">
    <source>
        <dbReference type="ARBA" id="ARBA00022842"/>
    </source>
</evidence>
<evidence type="ECO:0000313" key="28">
    <source>
        <dbReference type="Proteomes" id="UP001519460"/>
    </source>
</evidence>
<organism evidence="27 28">
    <name type="scientific">Batillaria attramentaria</name>
    <dbReference type="NCBI Taxonomy" id="370345"/>
    <lineage>
        <taxon>Eukaryota</taxon>
        <taxon>Metazoa</taxon>
        <taxon>Spiralia</taxon>
        <taxon>Lophotrochozoa</taxon>
        <taxon>Mollusca</taxon>
        <taxon>Gastropoda</taxon>
        <taxon>Caenogastropoda</taxon>
        <taxon>Sorbeoconcha</taxon>
        <taxon>Cerithioidea</taxon>
        <taxon>Batillariidae</taxon>
        <taxon>Batillaria</taxon>
    </lineage>
</organism>
<evidence type="ECO:0000256" key="10">
    <source>
        <dbReference type="ARBA" id="ARBA00022990"/>
    </source>
</evidence>
<dbReference type="Gene3D" id="3.20.20.60">
    <property type="entry name" value="Phosphoenolpyruvate-binding domains"/>
    <property type="match status" value="1"/>
</dbReference>
<evidence type="ECO:0000256" key="19">
    <source>
        <dbReference type="ARBA" id="ARBA00066840"/>
    </source>
</evidence>
<dbReference type="EC" id="4.1.3.25" evidence="19"/>
<evidence type="ECO:0000256" key="7">
    <source>
        <dbReference type="ARBA" id="ARBA00022801"/>
    </source>
</evidence>
<comment type="catalytic activity">
    <reaction evidence="14">
        <text>propanoyl-CoA + glyoxylate + H2O = 3-methylmalate + CoA + H(+)</text>
        <dbReference type="Rhea" id="RHEA:47628"/>
        <dbReference type="ChEBI" id="CHEBI:15377"/>
        <dbReference type="ChEBI" id="CHEBI:15378"/>
        <dbReference type="ChEBI" id="CHEBI:36655"/>
        <dbReference type="ChEBI" id="CHEBI:57287"/>
        <dbReference type="ChEBI" id="CHEBI:57392"/>
        <dbReference type="ChEBI" id="CHEBI:87810"/>
    </reaction>
</comment>
<dbReference type="InterPro" id="IPR005000">
    <property type="entry name" value="Aldolase/citrate-lyase_domain"/>
</dbReference>